<comment type="caution">
    <text evidence="2">The sequence shown here is derived from an EMBL/GenBank/DDBJ whole genome shotgun (WGS) entry which is preliminary data.</text>
</comment>
<name>A0A933RUH3_RHOPL</name>
<dbReference type="Pfam" id="PF01425">
    <property type="entry name" value="Amidase"/>
    <property type="match status" value="1"/>
</dbReference>
<evidence type="ECO:0000313" key="3">
    <source>
        <dbReference type="Proteomes" id="UP000782519"/>
    </source>
</evidence>
<protein>
    <submittedName>
        <fullName evidence="2">Amidase</fullName>
    </submittedName>
</protein>
<dbReference type="Gene3D" id="3.90.1300.10">
    <property type="entry name" value="Amidase signature (AS) domain"/>
    <property type="match status" value="1"/>
</dbReference>
<evidence type="ECO:0000259" key="1">
    <source>
        <dbReference type="Pfam" id="PF01425"/>
    </source>
</evidence>
<dbReference type="SUPFAM" id="SSF75304">
    <property type="entry name" value="Amidase signature (AS) enzymes"/>
    <property type="match status" value="1"/>
</dbReference>
<accession>A0A933RUH3</accession>
<dbReference type="EMBL" id="JACRJB010000010">
    <property type="protein sequence ID" value="MBI5128446.1"/>
    <property type="molecule type" value="Genomic_DNA"/>
</dbReference>
<evidence type="ECO:0000313" key="2">
    <source>
        <dbReference type="EMBL" id="MBI5128446.1"/>
    </source>
</evidence>
<reference evidence="2" key="1">
    <citation type="submission" date="2020-07" db="EMBL/GenBank/DDBJ databases">
        <title>Huge and variable diversity of episymbiotic CPR bacteria and DPANN archaea in groundwater ecosystems.</title>
        <authorList>
            <person name="He C.Y."/>
            <person name="Keren R."/>
            <person name="Whittaker M."/>
            <person name="Farag I.F."/>
            <person name="Doudna J."/>
            <person name="Cate J.H.D."/>
            <person name="Banfield J.F."/>
        </authorList>
    </citation>
    <scope>NUCLEOTIDE SEQUENCE</scope>
    <source>
        <strain evidence="2">NC_groundwater_1818_Pr3_B-0.1um_66_35</strain>
    </source>
</reference>
<dbReference type="InterPro" id="IPR036928">
    <property type="entry name" value="AS_sf"/>
</dbReference>
<sequence length="474" mass="50694">MNFKTNKANAMDLHYASITELGDLFRRKQLKPSEVTQASLDRIAQLDKRFNAYATVLAERAMQQAKQCDDELAKGISRGPLHGVPIGLKDLCYTSFAPSAGGTTIHKGFVPAFNATIVDRLERGGAVTLGKLKMTEGAYTSHHPADAAPLNPWNVDYWVGSSSTGSGVATSAGLCYGAIGSDTGGSIRFPSATCGLTGIKPTWGRVSRHGVFPLADSLDHVGPMCRSAADAAAMLGVIAGADPNDPTALRAPVPNYLAQINDGIRGLRIGVDRSYTQQGIDPQVVAALLDAERLLADLGATIREVQFPAYEKLVSQWIPMCSVETAEAHLATYPSRKAEYGPDLAQLIEQGHAMTGVEIAAIHHERLKFSGALAALFEEIDLLLVPTMPVPIPTLTRMSEYGADPTVLLNILRFTAPFDFSGSPTITLPMGMASDAMPLSLQLVGPHLSEHVLVRAGQAYQSVTDWHTRTPPID</sequence>
<organism evidence="2 3">
    <name type="scientific">Rhodopseudomonas palustris</name>
    <dbReference type="NCBI Taxonomy" id="1076"/>
    <lineage>
        <taxon>Bacteria</taxon>
        <taxon>Pseudomonadati</taxon>
        <taxon>Pseudomonadota</taxon>
        <taxon>Alphaproteobacteria</taxon>
        <taxon>Hyphomicrobiales</taxon>
        <taxon>Nitrobacteraceae</taxon>
        <taxon>Rhodopseudomonas</taxon>
    </lineage>
</organism>
<feature type="domain" description="Amidase" evidence="1">
    <location>
        <begin position="34"/>
        <end position="453"/>
    </location>
</feature>
<gene>
    <name evidence="2" type="ORF">HZA66_03305</name>
</gene>
<dbReference type="PANTHER" id="PTHR11895:SF176">
    <property type="entry name" value="AMIDASE AMID-RELATED"/>
    <property type="match status" value="1"/>
</dbReference>
<proteinExistence type="predicted"/>
<dbReference type="AlphaFoldDB" id="A0A933RUH3"/>
<dbReference type="Proteomes" id="UP000782519">
    <property type="component" value="Unassembled WGS sequence"/>
</dbReference>
<dbReference type="GO" id="GO:0003824">
    <property type="term" value="F:catalytic activity"/>
    <property type="evidence" value="ECO:0007669"/>
    <property type="project" value="InterPro"/>
</dbReference>
<dbReference type="InterPro" id="IPR000120">
    <property type="entry name" value="Amidase"/>
</dbReference>
<dbReference type="PANTHER" id="PTHR11895">
    <property type="entry name" value="TRANSAMIDASE"/>
    <property type="match status" value="1"/>
</dbReference>
<dbReference type="InterPro" id="IPR023631">
    <property type="entry name" value="Amidase_dom"/>
</dbReference>